<dbReference type="STRING" id="1513793.SAMN06296036_12810"/>
<proteinExistence type="predicted"/>
<accession>A0A1Y6CM32</accession>
<dbReference type="InterPro" id="IPR035069">
    <property type="entry name" value="TTHA1013/TTHA0281-like"/>
</dbReference>
<evidence type="ECO:0000313" key="1">
    <source>
        <dbReference type="EMBL" id="SMF73875.1"/>
    </source>
</evidence>
<dbReference type="EMBL" id="FWZT01000028">
    <property type="protein sequence ID" value="SMF73875.1"/>
    <property type="molecule type" value="Genomic_DNA"/>
</dbReference>
<sequence length="138" mass="15555">MQLNGIVFEDAGCWLADVPGLDLMVQGDSKEDAFNELKEVFSEEFPDVIATFDWLHELQGVFGVRFKKPGQILHVMIKRHRETVEEPLSRIASRAKGVDSELWKEIESGSRQSTAAQFFSMLDALGLDVIVSVKKRTD</sequence>
<name>A0A1Y6CM32_9BACT</name>
<gene>
    <name evidence="1" type="ORF">SAMN06296036_12810</name>
</gene>
<organism evidence="1 2">
    <name type="scientific">Pseudobacteriovorax antillogorgiicola</name>
    <dbReference type="NCBI Taxonomy" id="1513793"/>
    <lineage>
        <taxon>Bacteria</taxon>
        <taxon>Pseudomonadati</taxon>
        <taxon>Bdellovibrionota</taxon>
        <taxon>Oligoflexia</taxon>
        <taxon>Oligoflexales</taxon>
        <taxon>Pseudobacteriovoracaceae</taxon>
        <taxon>Pseudobacteriovorax</taxon>
    </lineage>
</organism>
<protein>
    <submittedName>
        <fullName evidence="1">Uncharacterized protein</fullName>
    </submittedName>
</protein>
<dbReference type="RefSeq" id="WP_132324547.1">
    <property type="nucleotide sequence ID" value="NZ_FWZT01000028.1"/>
</dbReference>
<dbReference type="AlphaFoldDB" id="A0A1Y6CM32"/>
<evidence type="ECO:0000313" key="2">
    <source>
        <dbReference type="Proteomes" id="UP000192907"/>
    </source>
</evidence>
<dbReference type="Proteomes" id="UP000192907">
    <property type="component" value="Unassembled WGS sequence"/>
</dbReference>
<keyword evidence="2" id="KW-1185">Reference proteome</keyword>
<reference evidence="2" key="1">
    <citation type="submission" date="2017-04" db="EMBL/GenBank/DDBJ databases">
        <authorList>
            <person name="Varghese N."/>
            <person name="Submissions S."/>
        </authorList>
    </citation>
    <scope>NUCLEOTIDE SEQUENCE [LARGE SCALE GENOMIC DNA]</scope>
    <source>
        <strain evidence="2">RKEM611</strain>
    </source>
</reference>
<dbReference type="OrthoDB" id="5515223at2"/>
<dbReference type="SUPFAM" id="SSF143100">
    <property type="entry name" value="TTHA1013/TTHA0281-like"/>
    <property type="match status" value="1"/>
</dbReference>